<proteinExistence type="predicted"/>
<accession>A0A0F9JAV8</accession>
<organism evidence="1">
    <name type="scientific">marine sediment metagenome</name>
    <dbReference type="NCBI Taxonomy" id="412755"/>
    <lineage>
        <taxon>unclassified sequences</taxon>
        <taxon>metagenomes</taxon>
        <taxon>ecological metagenomes</taxon>
    </lineage>
</organism>
<name>A0A0F9JAV8_9ZZZZ</name>
<gene>
    <name evidence="1" type="ORF">LCGC14_1779100</name>
</gene>
<dbReference type="AlphaFoldDB" id="A0A0F9JAV8"/>
<protein>
    <submittedName>
        <fullName evidence="1">Uncharacterized protein</fullName>
    </submittedName>
</protein>
<evidence type="ECO:0000313" key="1">
    <source>
        <dbReference type="EMBL" id="KKM02971.1"/>
    </source>
</evidence>
<dbReference type="EMBL" id="LAZR01016796">
    <property type="protein sequence ID" value="KKM02971.1"/>
    <property type="molecule type" value="Genomic_DNA"/>
</dbReference>
<comment type="caution">
    <text evidence="1">The sequence shown here is derived from an EMBL/GenBank/DDBJ whole genome shotgun (WGS) entry which is preliminary data.</text>
</comment>
<sequence length="78" mass="9387">MFDLSWFGRIRISDNFHFEGRFGYALGREYMQYTEDQKVPFRIALLDFYGDQPERVHKNYLFDPGLVVNLRVVYDLSL</sequence>
<reference evidence="1" key="1">
    <citation type="journal article" date="2015" name="Nature">
        <title>Complex archaea that bridge the gap between prokaryotes and eukaryotes.</title>
        <authorList>
            <person name="Spang A."/>
            <person name="Saw J.H."/>
            <person name="Jorgensen S.L."/>
            <person name="Zaremba-Niedzwiedzka K."/>
            <person name="Martijn J."/>
            <person name="Lind A.E."/>
            <person name="van Eijk R."/>
            <person name="Schleper C."/>
            <person name="Guy L."/>
            <person name="Ettema T.J."/>
        </authorList>
    </citation>
    <scope>NUCLEOTIDE SEQUENCE</scope>
</reference>